<proteinExistence type="predicted"/>
<organism evidence="2 3">
    <name type="scientific">SAR86 cluster bacterium</name>
    <dbReference type="NCBI Taxonomy" id="2030880"/>
    <lineage>
        <taxon>Bacteria</taxon>
        <taxon>Pseudomonadati</taxon>
        <taxon>Pseudomonadota</taxon>
        <taxon>Gammaproteobacteria</taxon>
        <taxon>SAR86 cluster</taxon>
    </lineage>
</organism>
<dbReference type="Pfam" id="PF00903">
    <property type="entry name" value="Glyoxalase"/>
    <property type="match status" value="1"/>
</dbReference>
<dbReference type="SUPFAM" id="SSF54593">
    <property type="entry name" value="Glyoxalase/Bleomycin resistance protein/Dihydroxybiphenyl dioxygenase"/>
    <property type="match status" value="1"/>
</dbReference>
<dbReference type="InterPro" id="IPR029068">
    <property type="entry name" value="Glyas_Bleomycin-R_OHBP_Dase"/>
</dbReference>
<dbReference type="Gene3D" id="3.10.180.10">
    <property type="entry name" value="2,3-Dihydroxybiphenyl 1,2-Dioxygenase, domain 1"/>
    <property type="match status" value="1"/>
</dbReference>
<evidence type="ECO:0000259" key="1">
    <source>
        <dbReference type="PROSITE" id="PS51819"/>
    </source>
</evidence>
<dbReference type="PROSITE" id="PS51819">
    <property type="entry name" value="VOC"/>
    <property type="match status" value="1"/>
</dbReference>
<evidence type="ECO:0000313" key="2">
    <source>
        <dbReference type="EMBL" id="RZO17793.1"/>
    </source>
</evidence>
<protein>
    <submittedName>
        <fullName evidence="2">Glyoxalase</fullName>
    </submittedName>
</protein>
<dbReference type="PANTHER" id="PTHR39434:SF1">
    <property type="entry name" value="VOC DOMAIN-CONTAINING PROTEIN"/>
    <property type="match status" value="1"/>
</dbReference>
<name>A0A520M9A1_9GAMM</name>
<dbReference type="PANTHER" id="PTHR39434">
    <property type="match status" value="1"/>
</dbReference>
<evidence type="ECO:0000313" key="3">
    <source>
        <dbReference type="Proteomes" id="UP000318359"/>
    </source>
</evidence>
<gene>
    <name evidence="2" type="ORF">EVB00_01935</name>
</gene>
<accession>A0A520M9A1</accession>
<dbReference type="EMBL" id="SHBM01000023">
    <property type="protein sequence ID" value="RZO17793.1"/>
    <property type="molecule type" value="Genomic_DNA"/>
</dbReference>
<comment type="caution">
    <text evidence="2">The sequence shown here is derived from an EMBL/GenBank/DDBJ whole genome shotgun (WGS) entry which is preliminary data.</text>
</comment>
<reference evidence="2 3" key="1">
    <citation type="submission" date="2019-02" db="EMBL/GenBank/DDBJ databases">
        <title>Prokaryotic population dynamics and viral predation in marine succession experiment using metagenomics: the confinement effect.</title>
        <authorList>
            <person name="Haro-Moreno J.M."/>
            <person name="Rodriguez-Valera F."/>
            <person name="Lopez-Perez M."/>
        </authorList>
    </citation>
    <scope>NUCLEOTIDE SEQUENCE [LARGE SCALE GENOMIC DNA]</scope>
    <source>
        <strain evidence="2">MED-G167</strain>
    </source>
</reference>
<dbReference type="CDD" id="cd08357">
    <property type="entry name" value="VOC_like"/>
    <property type="match status" value="1"/>
</dbReference>
<dbReference type="InterPro" id="IPR037523">
    <property type="entry name" value="VOC_core"/>
</dbReference>
<feature type="domain" description="VOC" evidence="1">
    <location>
        <begin position="2"/>
        <end position="127"/>
    </location>
</feature>
<dbReference type="AlphaFoldDB" id="A0A520M9A1"/>
<sequence length="142" mass="16491">MNPFHLAIPVTNLKESINFYENILGCSRGRSSNKWADFNFYNHQLVCHEVNKDLSANSNYVDGEDVPIPHFGIILTWEEFKELSKDLENKLINFIIEPSIRFKNKPGEQAIMFLKDPSGNAIEFKAFKDKKDIFKIMENAYD</sequence>
<dbReference type="InterPro" id="IPR004360">
    <property type="entry name" value="Glyas_Fos-R_dOase_dom"/>
</dbReference>
<dbReference type="Proteomes" id="UP000318359">
    <property type="component" value="Unassembled WGS sequence"/>
</dbReference>